<name>A0A3N6MJC4_NATCH</name>
<dbReference type="PANTHER" id="PTHR42899:SF1">
    <property type="entry name" value="SPERMATOGENESIS-ASSOCIATED PROTEIN 20"/>
    <property type="match status" value="1"/>
</dbReference>
<dbReference type="PANTHER" id="PTHR42899">
    <property type="entry name" value="SPERMATOGENESIS-ASSOCIATED PROTEIN 20"/>
    <property type="match status" value="1"/>
</dbReference>
<dbReference type="EMBL" id="REFZ01000001">
    <property type="protein sequence ID" value="RQH03488.1"/>
    <property type="molecule type" value="Genomic_DNA"/>
</dbReference>
<dbReference type="Proteomes" id="UP000281431">
    <property type="component" value="Unassembled WGS sequence"/>
</dbReference>
<organism evidence="3 4">
    <name type="scientific">Natrarchaeobius chitinivorans</name>
    <dbReference type="NCBI Taxonomy" id="1679083"/>
    <lineage>
        <taxon>Archaea</taxon>
        <taxon>Methanobacteriati</taxon>
        <taxon>Methanobacteriota</taxon>
        <taxon>Stenosarchaea group</taxon>
        <taxon>Halobacteria</taxon>
        <taxon>Halobacteriales</taxon>
        <taxon>Natrialbaceae</taxon>
        <taxon>Natrarchaeobius</taxon>
    </lineage>
</organism>
<dbReference type="OrthoDB" id="202131at2157"/>
<dbReference type="Gene3D" id="3.40.30.10">
    <property type="entry name" value="Glutaredoxin"/>
    <property type="match status" value="1"/>
</dbReference>
<protein>
    <submittedName>
        <fullName evidence="3">Thioredoxin domain-containing protein</fullName>
    </submittedName>
</protein>
<dbReference type="Pfam" id="PF03190">
    <property type="entry name" value="Thioredox_DsbH"/>
    <property type="match status" value="1"/>
</dbReference>
<dbReference type="InterPro" id="IPR004879">
    <property type="entry name" value="Ssp411-like_TRX"/>
</dbReference>
<dbReference type="InterPro" id="IPR012341">
    <property type="entry name" value="6hp_glycosidase-like_sf"/>
</dbReference>
<dbReference type="GO" id="GO:0005975">
    <property type="term" value="P:carbohydrate metabolic process"/>
    <property type="evidence" value="ECO:0007669"/>
    <property type="project" value="InterPro"/>
</dbReference>
<accession>A0A3N6MJC4</accession>
<dbReference type="InterPro" id="IPR013766">
    <property type="entry name" value="Thioredoxin_domain"/>
</dbReference>
<feature type="region of interest" description="Disordered" evidence="1">
    <location>
        <begin position="350"/>
        <end position="379"/>
    </location>
</feature>
<evidence type="ECO:0000256" key="1">
    <source>
        <dbReference type="SAM" id="MobiDB-lite"/>
    </source>
</evidence>
<comment type="caution">
    <text evidence="3">The sequence shown here is derived from an EMBL/GenBank/DDBJ whole genome shotgun (WGS) entry which is preliminary data.</text>
</comment>
<dbReference type="AlphaFoldDB" id="A0A3N6MJC4"/>
<dbReference type="PROSITE" id="PS51352">
    <property type="entry name" value="THIOREDOXIN_2"/>
    <property type="match status" value="1"/>
</dbReference>
<gene>
    <name evidence="3" type="ORF">EA472_02730</name>
</gene>
<keyword evidence="4" id="KW-1185">Reference proteome</keyword>
<dbReference type="SUPFAM" id="SSF48208">
    <property type="entry name" value="Six-hairpin glycosidases"/>
    <property type="match status" value="1"/>
</dbReference>
<feature type="compositionally biased region" description="Polar residues" evidence="1">
    <location>
        <begin position="556"/>
        <end position="567"/>
    </location>
</feature>
<dbReference type="SUPFAM" id="SSF52833">
    <property type="entry name" value="Thioredoxin-like"/>
    <property type="match status" value="1"/>
</dbReference>
<proteinExistence type="predicted"/>
<dbReference type="PIRSF" id="PIRSF006402">
    <property type="entry name" value="UCP006402_thioredoxin"/>
    <property type="match status" value="1"/>
</dbReference>
<feature type="domain" description="Thioredoxin" evidence="2">
    <location>
        <begin position="1"/>
        <end position="115"/>
    </location>
</feature>
<reference evidence="3 4" key="1">
    <citation type="submission" date="2018-10" db="EMBL/GenBank/DDBJ databases">
        <title>Natrarchaeobius chitinivorans gen. nov., sp. nov., and Natrarchaeobius haloalkaliphilus sp. nov., alkaliphilic, chitin-utilizing haloarchaea from hypersaline alkaline lakes.</title>
        <authorList>
            <person name="Sorokin D.Y."/>
            <person name="Elcheninov A.G."/>
            <person name="Kostrikina N.A."/>
            <person name="Bale N.J."/>
            <person name="Sinninghe Damste J.S."/>
            <person name="Khijniak T.V."/>
            <person name="Kublanov I.V."/>
            <person name="Toshchakov S.V."/>
        </authorList>
    </citation>
    <scope>NUCLEOTIDE SEQUENCE [LARGE SCALE GENOMIC DNA]</scope>
    <source>
        <strain evidence="3 4">AArcht7</strain>
    </source>
</reference>
<dbReference type="PROSITE" id="PS00194">
    <property type="entry name" value="THIOREDOXIN_1"/>
    <property type="match status" value="1"/>
</dbReference>
<evidence type="ECO:0000313" key="3">
    <source>
        <dbReference type="EMBL" id="RQH03488.1"/>
    </source>
</evidence>
<dbReference type="InterPro" id="IPR008928">
    <property type="entry name" value="6-hairpin_glycosidase_sf"/>
</dbReference>
<feature type="region of interest" description="Disordered" evidence="1">
    <location>
        <begin position="545"/>
        <end position="567"/>
    </location>
</feature>
<dbReference type="Gene3D" id="1.50.10.10">
    <property type="match status" value="1"/>
</dbReference>
<evidence type="ECO:0000313" key="4">
    <source>
        <dbReference type="Proteomes" id="UP000281431"/>
    </source>
</evidence>
<sequence length="567" mass="61337">MTDRTRVEWREWGQDAFDEASVADVPVLLSLTATWCEHCHAMDDETYAEPRIAANVNDSFVPVRVDVDRHPRVRDRYNMGGFPSTVFLAPNGRVLTGAGYLGPDGMRQVLDSVRTMWQTKGPGAARVPRSLREDDPPAGELTADVEAAMLGQLTETYDEVAGGWGGSPKFPLPDALEFALKRDREMALRSFDAVGANLLDEYDGGFYRFATERDWAGLQHEKLLDSNAALVRAFANAYLHTGRDAYREPAERTIEYLTTTLWNDEVDAFANSQAPGEDAAHGLDATDRAAAAQPPVDDVVLAGPNALAIEGLCTYYAYTDDERARRYAERALETLRTDLLEGGVVAHAHDGTLEGDVGSSNGDDRRDADADGSDSSEPPCLLANQARVLAALTAAASTLGREPLADATSVADATIERLRDGDSFVDGPERGVGLLERPLRPLDSNVAFADALIDLAALTGTDRYRIVARETLADFAGASDRLGVQVARYATATARLLGGPLVVRVGDEPGSDLHRGALRIADHEKVVVPEAIDDVEPGTALIERGDRRSDPAKTPEQLSQRLQSVLE</sequence>
<evidence type="ECO:0000259" key="2">
    <source>
        <dbReference type="PROSITE" id="PS51352"/>
    </source>
</evidence>
<dbReference type="InterPro" id="IPR017937">
    <property type="entry name" value="Thioredoxin_CS"/>
</dbReference>
<dbReference type="InterPro" id="IPR024705">
    <property type="entry name" value="Ssp411"/>
</dbReference>
<dbReference type="InterPro" id="IPR036249">
    <property type="entry name" value="Thioredoxin-like_sf"/>
</dbReference>